<proteinExistence type="predicted"/>
<feature type="chain" id="PRO_5045867617" description="Protein kinase domain-containing protein" evidence="3">
    <location>
        <begin position="19"/>
        <end position="191"/>
    </location>
</feature>
<gene>
    <name evidence="6" type="ORF">DY000_02008482</name>
</gene>
<dbReference type="EMBL" id="QGKV02000832">
    <property type="protein sequence ID" value="KAF3545887.1"/>
    <property type="molecule type" value="Genomic_DNA"/>
</dbReference>
<reference evidence="6 7" key="1">
    <citation type="journal article" date="2020" name="BMC Genomics">
        <title>Intraspecific diversification of the crop wild relative Brassica cretica Lam. using demographic model selection.</title>
        <authorList>
            <person name="Kioukis A."/>
            <person name="Michalopoulou V.A."/>
            <person name="Briers L."/>
            <person name="Pirintsos S."/>
            <person name="Studholme D.J."/>
            <person name="Pavlidis P."/>
            <person name="Sarris P.F."/>
        </authorList>
    </citation>
    <scope>NUCLEOTIDE SEQUENCE [LARGE SCALE GENOMIC DNA]</scope>
    <source>
        <strain evidence="7">cv. PFS-1207/04</strain>
    </source>
</reference>
<keyword evidence="3" id="KW-0732">Signal</keyword>
<protein>
    <recommendedName>
        <fullName evidence="8">Protein kinase domain-containing protein</fullName>
    </recommendedName>
</protein>
<evidence type="ECO:0000313" key="6">
    <source>
        <dbReference type="EMBL" id="KAF3545887.1"/>
    </source>
</evidence>
<keyword evidence="1" id="KW-0433">Leucine-rich repeat</keyword>
<dbReference type="Proteomes" id="UP000266723">
    <property type="component" value="Unassembled WGS sequence"/>
</dbReference>
<evidence type="ECO:0000256" key="3">
    <source>
        <dbReference type="SAM" id="SignalP"/>
    </source>
</evidence>
<evidence type="ECO:0000256" key="1">
    <source>
        <dbReference type="ARBA" id="ARBA00022614"/>
    </source>
</evidence>
<dbReference type="PANTHER" id="PTHR48055:SF55">
    <property type="entry name" value="PROTEIN KINASE DOMAIN-CONTAINING PROTEIN"/>
    <property type="match status" value="1"/>
</dbReference>
<evidence type="ECO:0000259" key="4">
    <source>
        <dbReference type="Pfam" id="PF07714"/>
    </source>
</evidence>
<evidence type="ECO:0000259" key="5">
    <source>
        <dbReference type="Pfam" id="PF08263"/>
    </source>
</evidence>
<sequence length="191" mass="21364">MRIFVLLLPFISLTLLDAYDFTDETDRQALLEFKSQLSQGKRVVFMSSWNHSFPLCNWYGVTCGRSHKRVTRLDLAGLHLARLLLKFDQESFLNQLSSAGVRGTIGYAAPEYGMGGQPSIHGDVYSFGILLLEMFTGKRPTNEIFKGNITLHSYIKSVLPERVMHAADEPVSLRVGFPIAECLTLGFQSGT</sequence>
<name>A0ABQ7C2M5_BRACR</name>
<dbReference type="InterPro" id="IPR013210">
    <property type="entry name" value="LRR_N_plant-typ"/>
</dbReference>
<dbReference type="SUPFAM" id="SSF56112">
    <property type="entry name" value="Protein kinase-like (PK-like)"/>
    <property type="match status" value="1"/>
</dbReference>
<keyword evidence="7" id="KW-1185">Reference proteome</keyword>
<feature type="domain" description="Serine-threonine/tyrosine-protein kinase catalytic" evidence="4">
    <location>
        <begin position="98"/>
        <end position="146"/>
    </location>
</feature>
<dbReference type="PANTHER" id="PTHR48055">
    <property type="entry name" value="LEUCINE-RICH REPEAT RECEPTOR PROTEIN KINASE EMS1"/>
    <property type="match status" value="1"/>
</dbReference>
<accession>A0ABQ7C2M5</accession>
<dbReference type="InterPro" id="IPR001245">
    <property type="entry name" value="Ser-Thr/Tyr_kinase_cat_dom"/>
</dbReference>
<dbReference type="Pfam" id="PF07714">
    <property type="entry name" value="PK_Tyr_Ser-Thr"/>
    <property type="match status" value="1"/>
</dbReference>
<feature type="signal peptide" evidence="3">
    <location>
        <begin position="1"/>
        <end position="18"/>
    </location>
</feature>
<dbReference type="Pfam" id="PF08263">
    <property type="entry name" value="LRRNT_2"/>
    <property type="match status" value="1"/>
</dbReference>
<feature type="domain" description="Leucine-rich repeat-containing N-terminal plant-type" evidence="5">
    <location>
        <begin position="24"/>
        <end position="63"/>
    </location>
</feature>
<dbReference type="InterPro" id="IPR051564">
    <property type="entry name" value="LRR_receptor-like_kinase"/>
</dbReference>
<evidence type="ECO:0008006" key="8">
    <source>
        <dbReference type="Google" id="ProtNLM"/>
    </source>
</evidence>
<comment type="caution">
    <text evidence="6">The sequence shown here is derived from an EMBL/GenBank/DDBJ whole genome shotgun (WGS) entry which is preliminary data.</text>
</comment>
<keyword evidence="2" id="KW-0677">Repeat</keyword>
<evidence type="ECO:0000256" key="2">
    <source>
        <dbReference type="ARBA" id="ARBA00022737"/>
    </source>
</evidence>
<organism evidence="6 7">
    <name type="scientific">Brassica cretica</name>
    <name type="common">Mustard</name>
    <dbReference type="NCBI Taxonomy" id="69181"/>
    <lineage>
        <taxon>Eukaryota</taxon>
        <taxon>Viridiplantae</taxon>
        <taxon>Streptophyta</taxon>
        <taxon>Embryophyta</taxon>
        <taxon>Tracheophyta</taxon>
        <taxon>Spermatophyta</taxon>
        <taxon>Magnoliopsida</taxon>
        <taxon>eudicotyledons</taxon>
        <taxon>Gunneridae</taxon>
        <taxon>Pentapetalae</taxon>
        <taxon>rosids</taxon>
        <taxon>malvids</taxon>
        <taxon>Brassicales</taxon>
        <taxon>Brassicaceae</taxon>
        <taxon>Brassiceae</taxon>
        <taxon>Brassica</taxon>
    </lineage>
</organism>
<dbReference type="Gene3D" id="1.10.510.10">
    <property type="entry name" value="Transferase(Phosphotransferase) domain 1"/>
    <property type="match status" value="1"/>
</dbReference>
<dbReference type="InterPro" id="IPR011009">
    <property type="entry name" value="Kinase-like_dom_sf"/>
</dbReference>
<evidence type="ECO:0000313" key="7">
    <source>
        <dbReference type="Proteomes" id="UP000266723"/>
    </source>
</evidence>